<evidence type="ECO:0000313" key="2">
    <source>
        <dbReference type="Proteomes" id="UP001203212"/>
    </source>
</evidence>
<dbReference type="InterPro" id="IPR043519">
    <property type="entry name" value="NT_sf"/>
</dbReference>
<dbReference type="EMBL" id="JAKILK010000008">
    <property type="protein sequence ID" value="MCL1118207.1"/>
    <property type="molecule type" value="Genomic_DNA"/>
</dbReference>
<name>A0ABT0L476_9GAMM</name>
<evidence type="ECO:0000313" key="1">
    <source>
        <dbReference type="EMBL" id="MCL1118207.1"/>
    </source>
</evidence>
<proteinExistence type="predicted"/>
<accession>A0ABT0L476</accession>
<gene>
    <name evidence="1" type="ORF">L2689_13280</name>
</gene>
<sequence>MNIDSKTTIAGLPAMNARKLVSSIPFETNGFSIRCFANRFKISQEIAKTRIEAFESEGYFEKLIDGGNKTRWQLTMKAATLAQASAAKKVKRATADKHYQAFLQRVHEINFNDSYLYQVTKVALFGSYLTEADLVSDIDLFIWVSCKPKFDTDFSIIREQRTKEMLVEGRRFKNLIEKLHWPELDVRKYLKNGSRVISIQGHSEGYEQFEHKIVFQINETVSV</sequence>
<organism evidence="1 2">
    <name type="scientific">Shewanella aestuarii</name>
    <dbReference type="NCBI Taxonomy" id="1028752"/>
    <lineage>
        <taxon>Bacteria</taxon>
        <taxon>Pseudomonadati</taxon>
        <taxon>Pseudomonadota</taxon>
        <taxon>Gammaproteobacteria</taxon>
        <taxon>Alteromonadales</taxon>
        <taxon>Shewanellaceae</taxon>
        <taxon>Shewanella</taxon>
    </lineage>
</organism>
<keyword evidence="2" id="KW-1185">Reference proteome</keyword>
<reference evidence="1 2" key="1">
    <citation type="submission" date="2022-01" db="EMBL/GenBank/DDBJ databases">
        <title>Whole genome-based taxonomy of the Shewanellaceae.</title>
        <authorList>
            <person name="Martin-Rodriguez A.J."/>
        </authorList>
    </citation>
    <scope>NUCLEOTIDE SEQUENCE [LARGE SCALE GENOMIC DNA]</scope>
    <source>
        <strain evidence="1 2">JCM 17801</strain>
    </source>
</reference>
<dbReference type="RefSeq" id="WP_188842148.1">
    <property type="nucleotide sequence ID" value="NZ_BMOT01000008.1"/>
</dbReference>
<dbReference type="SUPFAM" id="SSF81301">
    <property type="entry name" value="Nucleotidyltransferase"/>
    <property type="match status" value="1"/>
</dbReference>
<dbReference type="Proteomes" id="UP001203212">
    <property type="component" value="Unassembled WGS sequence"/>
</dbReference>
<comment type="caution">
    <text evidence="1">The sequence shown here is derived from an EMBL/GenBank/DDBJ whole genome shotgun (WGS) entry which is preliminary data.</text>
</comment>
<protein>
    <submittedName>
        <fullName evidence="1">Nucleotidyltransferase domain-containing protein</fullName>
    </submittedName>
</protein>